<dbReference type="SUPFAM" id="SSF52087">
    <property type="entry name" value="CRAL/TRIO domain"/>
    <property type="match status" value="1"/>
</dbReference>
<dbReference type="GO" id="GO:1902936">
    <property type="term" value="F:phosphatidylinositol bisphosphate binding"/>
    <property type="evidence" value="ECO:0007669"/>
    <property type="project" value="TreeGrafter"/>
</dbReference>
<keyword evidence="3" id="KW-1185">Reference proteome</keyword>
<dbReference type="CDD" id="cd00170">
    <property type="entry name" value="SEC14"/>
    <property type="match status" value="1"/>
</dbReference>
<dbReference type="PANTHER" id="PTHR10174:SF130">
    <property type="entry name" value="ALPHA-TOCOPHEROL TRANSFER PROTEIN-LIKE"/>
    <property type="match status" value="1"/>
</dbReference>
<dbReference type="AlphaFoldDB" id="A0A9J6CBQ7"/>
<dbReference type="SMART" id="SM00516">
    <property type="entry name" value="SEC14"/>
    <property type="match status" value="1"/>
</dbReference>
<dbReference type="OrthoDB" id="1434354at2759"/>
<comment type="caution">
    <text evidence="2">The sequence shown here is derived from an EMBL/GenBank/DDBJ whole genome shotgun (WGS) entry which is preliminary data.</text>
</comment>
<evidence type="ECO:0000259" key="1">
    <source>
        <dbReference type="PROSITE" id="PS50191"/>
    </source>
</evidence>
<protein>
    <recommendedName>
        <fullName evidence="1">CRAL-TRIO domain-containing protein</fullName>
    </recommendedName>
</protein>
<sequence>MSTDLKFDYLTALSRLNFNQSQIDFLRNSAKKCQSIPQSLTNKQLLLFLNKCNGDIDNTLELLVRHYEIKKKAPQLFKNRDVKTKELQQSLQNQYYLNLPLTKGCTVCYFALQNSHSQNFHYNASTTCFLMMCESALSKYGPTKGLILIYDMKNFRLGHLTRNNIKSMKSFFDYIQRAYLLNVEQIHILNTFSSFHLIMKIISPFMDAEVVKKMHLHSSNIDLEKFYATFIPKENLPSDYGGELISISELHENHCEELLKMKEYFIEESKFLFKEHD</sequence>
<evidence type="ECO:0000313" key="2">
    <source>
        <dbReference type="EMBL" id="KAG5679564.1"/>
    </source>
</evidence>
<dbReference type="PROSITE" id="PS50191">
    <property type="entry name" value="CRAL_TRIO"/>
    <property type="match status" value="1"/>
</dbReference>
<organism evidence="2 3">
    <name type="scientific">Polypedilum vanderplanki</name>
    <name type="common">Sleeping chironomid midge</name>
    <dbReference type="NCBI Taxonomy" id="319348"/>
    <lineage>
        <taxon>Eukaryota</taxon>
        <taxon>Metazoa</taxon>
        <taxon>Ecdysozoa</taxon>
        <taxon>Arthropoda</taxon>
        <taxon>Hexapoda</taxon>
        <taxon>Insecta</taxon>
        <taxon>Pterygota</taxon>
        <taxon>Neoptera</taxon>
        <taxon>Endopterygota</taxon>
        <taxon>Diptera</taxon>
        <taxon>Nematocera</taxon>
        <taxon>Chironomoidea</taxon>
        <taxon>Chironomidae</taxon>
        <taxon>Chironominae</taxon>
        <taxon>Polypedilum</taxon>
        <taxon>Polypedilum</taxon>
    </lineage>
</organism>
<dbReference type="Gene3D" id="3.40.525.10">
    <property type="entry name" value="CRAL-TRIO lipid binding domain"/>
    <property type="match status" value="1"/>
</dbReference>
<dbReference type="PANTHER" id="PTHR10174">
    <property type="entry name" value="ALPHA-TOCOPHEROL TRANSFER PROTEIN-RELATED"/>
    <property type="match status" value="1"/>
</dbReference>
<proteinExistence type="predicted"/>
<name>A0A9J6CBQ7_POLVA</name>
<accession>A0A9J6CBQ7</accession>
<evidence type="ECO:0000313" key="3">
    <source>
        <dbReference type="Proteomes" id="UP001107558"/>
    </source>
</evidence>
<gene>
    <name evidence="2" type="ORF">PVAND_009124</name>
</gene>
<dbReference type="InterPro" id="IPR036273">
    <property type="entry name" value="CRAL/TRIO_N_dom_sf"/>
</dbReference>
<dbReference type="InterPro" id="IPR036865">
    <property type="entry name" value="CRAL-TRIO_dom_sf"/>
</dbReference>
<dbReference type="EMBL" id="JADBJN010000001">
    <property type="protein sequence ID" value="KAG5679564.1"/>
    <property type="molecule type" value="Genomic_DNA"/>
</dbReference>
<feature type="domain" description="CRAL-TRIO" evidence="1">
    <location>
        <begin position="129"/>
        <end position="248"/>
    </location>
</feature>
<dbReference type="SUPFAM" id="SSF46938">
    <property type="entry name" value="CRAL/TRIO N-terminal domain"/>
    <property type="match status" value="1"/>
</dbReference>
<dbReference type="GO" id="GO:0016020">
    <property type="term" value="C:membrane"/>
    <property type="evidence" value="ECO:0007669"/>
    <property type="project" value="TreeGrafter"/>
</dbReference>
<dbReference type="Pfam" id="PF00650">
    <property type="entry name" value="CRAL_TRIO"/>
    <property type="match status" value="1"/>
</dbReference>
<reference evidence="2" key="1">
    <citation type="submission" date="2021-03" db="EMBL/GenBank/DDBJ databases">
        <title>Chromosome level genome of the anhydrobiotic midge Polypedilum vanderplanki.</title>
        <authorList>
            <person name="Yoshida Y."/>
            <person name="Kikawada T."/>
            <person name="Gusev O."/>
        </authorList>
    </citation>
    <scope>NUCLEOTIDE SEQUENCE</scope>
    <source>
        <strain evidence="2">NIAS01</strain>
        <tissue evidence="2">Whole body or cell culture</tissue>
    </source>
</reference>
<dbReference type="InterPro" id="IPR001251">
    <property type="entry name" value="CRAL-TRIO_dom"/>
</dbReference>
<dbReference type="Proteomes" id="UP001107558">
    <property type="component" value="Chromosome 1"/>
</dbReference>